<evidence type="ECO:0000313" key="1">
    <source>
        <dbReference type="EMBL" id="ARU62740.1"/>
    </source>
</evidence>
<protein>
    <submittedName>
        <fullName evidence="1">Uncharacterized protein</fullName>
    </submittedName>
</protein>
<evidence type="ECO:0000313" key="2">
    <source>
        <dbReference type="Proteomes" id="UP000195437"/>
    </source>
</evidence>
<dbReference type="KEGG" id="tum:CBW65_18530"/>
<accession>A0A1Y0IR38</accession>
<dbReference type="EMBL" id="CP021434">
    <property type="protein sequence ID" value="ARU62740.1"/>
    <property type="molecule type" value="Genomic_DNA"/>
</dbReference>
<reference evidence="2" key="1">
    <citation type="submission" date="2017-05" db="EMBL/GenBank/DDBJ databases">
        <authorList>
            <person name="Sung H."/>
        </authorList>
    </citation>
    <scope>NUCLEOTIDE SEQUENCE [LARGE SCALE GENOMIC DNA]</scope>
    <source>
        <strain evidence="2">AR23208</strain>
    </source>
</reference>
<proteinExistence type="predicted"/>
<name>A0A1Y0IR38_9BACL</name>
<dbReference type="Proteomes" id="UP000195437">
    <property type="component" value="Chromosome"/>
</dbReference>
<sequence>MFRCNLLVLTNGIGDAVLYRHRMRHLGIADSQVWRTVLHHKEKGTVLGLMVLHEGMIGVTSVVDMGTVVEILLPAAMTERV</sequence>
<keyword evidence="2" id="KW-1185">Reference proteome</keyword>
<dbReference type="AlphaFoldDB" id="A0A1Y0IR38"/>
<organism evidence="1 2">
    <name type="scientific">Tumebacillus avium</name>
    <dbReference type="NCBI Taxonomy" id="1903704"/>
    <lineage>
        <taxon>Bacteria</taxon>
        <taxon>Bacillati</taxon>
        <taxon>Bacillota</taxon>
        <taxon>Bacilli</taxon>
        <taxon>Bacillales</taxon>
        <taxon>Alicyclobacillaceae</taxon>
        <taxon>Tumebacillus</taxon>
    </lineage>
</organism>
<gene>
    <name evidence="1" type="ORF">CBW65_18530</name>
</gene>